<dbReference type="WBParaSite" id="ES5_v2.g17790.t1">
    <property type="protein sequence ID" value="ES5_v2.g17790.t1"/>
    <property type="gene ID" value="ES5_v2.g17790"/>
</dbReference>
<dbReference type="Proteomes" id="UP000887579">
    <property type="component" value="Unplaced"/>
</dbReference>
<sequence>MPDTSTIYLLKIRMAESMCAGATEGACSVVSWKPYSISNSMAGSPGNFNTALPVACGSQCDAAATSQCASSSCTTCDGQQVAGADTPVTRRYKMGKNNGTILFVYQTWTVPDRITITYENGLIFDSGCVGTEVEQQISVTWAGQSQELRVDVEPNCDGTTGTECSI</sequence>
<protein>
    <submittedName>
        <fullName evidence="2">Uncharacterized protein</fullName>
    </submittedName>
</protein>
<name>A0AC34FKI9_9BILA</name>
<proteinExistence type="predicted"/>
<evidence type="ECO:0000313" key="2">
    <source>
        <dbReference type="WBParaSite" id="ES5_v2.g17790.t1"/>
    </source>
</evidence>
<organism evidence="1 2">
    <name type="scientific">Panagrolaimus sp. ES5</name>
    <dbReference type="NCBI Taxonomy" id="591445"/>
    <lineage>
        <taxon>Eukaryota</taxon>
        <taxon>Metazoa</taxon>
        <taxon>Ecdysozoa</taxon>
        <taxon>Nematoda</taxon>
        <taxon>Chromadorea</taxon>
        <taxon>Rhabditida</taxon>
        <taxon>Tylenchina</taxon>
        <taxon>Panagrolaimomorpha</taxon>
        <taxon>Panagrolaimoidea</taxon>
        <taxon>Panagrolaimidae</taxon>
        <taxon>Panagrolaimus</taxon>
    </lineage>
</organism>
<accession>A0AC34FKI9</accession>
<reference evidence="2" key="1">
    <citation type="submission" date="2022-11" db="UniProtKB">
        <authorList>
            <consortium name="WormBaseParasite"/>
        </authorList>
    </citation>
    <scope>IDENTIFICATION</scope>
</reference>
<evidence type="ECO:0000313" key="1">
    <source>
        <dbReference type="Proteomes" id="UP000887579"/>
    </source>
</evidence>